<dbReference type="OrthoDB" id="6076830at2759"/>
<dbReference type="Proteomes" id="UP000014760">
    <property type="component" value="Unassembled WGS sequence"/>
</dbReference>
<sequence length="142" mass="16756">VDTLKRIREIKQDSDTLKKIHHYECNPGYMRNNSDELSSAFKIASTDLGKDWTGLYQKLPFIPSRDRRERTRDLEVIDLSNRRTDAGFEQLAMKSLEKWRRLSSAASVEELIETLRKMKKRRTVRRIERELLQPTAATYAEQ</sequence>
<organism evidence="2">
    <name type="scientific">Capitella teleta</name>
    <name type="common">Polychaete worm</name>
    <dbReference type="NCBI Taxonomy" id="283909"/>
    <lineage>
        <taxon>Eukaryota</taxon>
        <taxon>Metazoa</taxon>
        <taxon>Spiralia</taxon>
        <taxon>Lophotrochozoa</taxon>
        <taxon>Annelida</taxon>
        <taxon>Polychaeta</taxon>
        <taxon>Sedentaria</taxon>
        <taxon>Scolecida</taxon>
        <taxon>Capitellidae</taxon>
        <taxon>Capitella</taxon>
    </lineage>
</organism>
<dbReference type="PROSITE" id="PS50017">
    <property type="entry name" value="DEATH_DOMAIN"/>
    <property type="match status" value="1"/>
</dbReference>
<protein>
    <recommendedName>
        <fullName evidence="1">Death domain-containing protein</fullName>
    </recommendedName>
</protein>
<keyword evidence="4" id="KW-1185">Reference proteome</keyword>
<evidence type="ECO:0000259" key="1">
    <source>
        <dbReference type="PROSITE" id="PS50017"/>
    </source>
</evidence>
<gene>
    <name evidence="2" type="ORF">CAPTEDRAFT_211144</name>
</gene>
<dbReference type="AlphaFoldDB" id="R7UWI2"/>
<dbReference type="InterPro" id="IPR000488">
    <property type="entry name" value="Death_dom"/>
</dbReference>
<proteinExistence type="predicted"/>
<feature type="domain" description="Death" evidence="1">
    <location>
        <begin position="37"/>
        <end position="131"/>
    </location>
</feature>
<evidence type="ECO:0000313" key="4">
    <source>
        <dbReference type="Proteomes" id="UP000014760"/>
    </source>
</evidence>
<evidence type="ECO:0000313" key="2">
    <source>
        <dbReference type="EMBL" id="ELU08297.1"/>
    </source>
</evidence>
<dbReference type="CDD" id="cd01670">
    <property type="entry name" value="Death"/>
    <property type="match status" value="1"/>
</dbReference>
<reference evidence="2 4" key="2">
    <citation type="journal article" date="2013" name="Nature">
        <title>Insights into bilaterian evolution from three spiralian genomes.</title>
        <authorList>
            <person name="Simakov O."/>
            <person name="Marletaz F."/>
            <person name="Cho S.J."/>
            <person name="Edsinger-Gonzales E."/>
            <person name="Havlak P."/>
            <person name="Hellsten U."/>
            <person name="Kuo D.H."/>
            <person name="Larsson T."/>
            <person name="Lv J."/>
            <person name="Arendt D."/>
            <person name="Savage R."/>
            <person name="Osoegawa K."/>
            <person name="de Jong P."/>
            <person name="Grimwood J."/>
            <person name="Chapman J.A."/>
            <person name="Shapiro H."/>
            <person name="Aerts A."/>
            <person name="Otillar R.P."/>
            <person name="Terry A.Y."/>
            <person name="Boore J.L."/>
            <person name="Grigoriev I.V."/>
            <person name="Lindberg D.R."/>
            <person name="Seaver E.C."/>
            <person name="Weisblat D.A."/>
            <person name="Putnam N.H."/>
            <person name="Rokhsar D.S."/>
        </authorList>
    </citation>
    <scope>NUCLEOTIDE SEQUENCE</scope>
    <source>
        <strain evidence="2 4">I ESC-2004</strain>
    </source>
</reference>
<dbReference type="Gene3D" id="1.10.533.10">
    <property type="entry name" value="Death Domain, Fas"/>
    <property type="match status" value="1"/>
</dbReference>
<dbReference type="EnsemblMetazoa" id="CapteT211144">
    <property type="protein sequence ID" value="CapteP211144"/>
    <property type="gene ID" value="CapteG211144"/>
</dbReference>
<dbReference type="EMBL" id="AMQN01021802">
    <property type="status" value="NOT_ANNOTATED_CDS"/>
    <property type="molecule type" value="Genomic_DNA"/>
</dbReference>
<name>R7UWI2_CAPTE</name>
<feature type="non-terminal residue" evidence="2">
    <location>
        <position position="1"/>
    </location>
</feature>
<evidence type="ECO:0000313" key="3">
    <source>
        <dbReference type="EnsemblMetazoa" id="CapteP211144"/>
    </source>
</evidence>
<dbReference type="EMBL" id="KB299156">
    <property type="protein sequence ID" value="ELU08297.1"/>
    <property type="molecule type" value="Genomic_DNA"/>
</dbReference>
<dbReference type="HOGENOM" id="CLU_1820573_0_0_1"/>
<dbReference type="InterPro" id="IPR011029">
    <property type="entry name" value="DEATH-like_dom_sf"/>
</dbReference>
<reference evidence="4" key="1">
    <citation type="submission" date="2012-12" db="EMBL/GenBank/DDBJ databases">
        <authorList>
            <person name="Hellsten U."/>
            <person name="Grimwood J."/>
            <person name="Chapman J.A."/>
            <person name="Shapiro H."/>
            <person name="Aerts A."/>
            <person name="Otillar R.P."/>
            <person name="Terry A.Y."/>
            <person name="Boore J.L."/>
            <person name="Simakov O."/>
            <person name="Marletaz F."/>
            <person name="Cho S.-J."/>
            <person name="Edsinger-Gonzales E."/>
            <person name="Havlak P."/>
            <person name="Kuo D.-H."/>
            <person name="Larsson T."/>
            <person name="Lv J."/>
            <person name="Arendt D."/>
            <person name="Savage R."/>
            <person name="Osoegawa K."/>
            <person name="de Jong P."/>
            <person name="Lindberg D.R."/>
            <person name="Seaver E.C."/>
            <person name="Weisblat D.A."/>
            <person name="Putnam N.H."/>
            <person name="Grigoriev I.V."/>
            <person name="Rokhsar D.S."/>
        </authorList>
    </citation>
    <scope>NUCLEOTIDE SEQUENCE</scope>
    <source>
        <strain evidence="4">I ESC-2004</strain>
    </source>
</reference>
<dbReference type="GO" id="GO:0007165">
    <property type="term" value="P:signal transduction"/>
    <property type="evidence" value="ECO:0007669"/>
    <property type="project" value="InterPro"/>
</dbReference>
<reference evidence="3" key="3">
    <citation type="submission" date="2015-06" db="UniProtKB">
        <authorList>
            <consortium name="EnsemblMetazoa"/>
        </authorList>
    </citation>
    <scope>IDENTIFICATION</scope>
</reference>
<accession>R7UWI2</accession>
<dbReference type="SUPFAM" id="SSF47986">
    <property type="entry name" value="DEATH domain"/>
    <property type="match status" value="1"/>
</dbReference>